<dbReference type="InterPro" id="IPR009193">
    <property type="entry name" value="EutL_PduB"/>
</dbReference>
<dbReference type="Gene3D" id="3.30.70.1710">
    <property type="match status" value="2"/>
</dbReference>
<feature type="domain" description="BMC circularly permuted" evidence="3">
    <location>
        <begin position="113"/>
        <end position="215"/>
    </location>
</feature>
<proteinExistence type="predicted"/>
<dbReference type="GO" id="GO:0005198">
    <property type="term" value="F:structural molecule activity"/>
    <property type="evidence" value="ECO:0007669"/>
    <property type="project" value="InterPro"/>
</dbReference>
<dbReference type="NCBIfam" id="TIGR04502">
    <property type="entry name" value="microcomp_EutL"/>
    <property type="match status" value="1"/>
</dbReference>
<dbReference type="InterPro" id="IPR000249">
    <property type="entry name" value="BMC_dom"/>
</dbReference>
<dbReference type="InterPro" id="IPR030983">
    <property type="entry name" value="EutL"/>
</dbReference>
<dbReference type="PROSITE" id="PS51931">
    <property type="entry name" value="BMC_CP"/>
    <property type="match status" value="2"/>
</dbReference>
<protein>
    <submittedName>
        <fullName evidence="4">Microcompartment protein EutL</fullName>
    </submittedName>
    <submittedName>
        <fullName evidence="5">Microcompartment protein, bacteria</fullName>
    </submittedName>
</protein>
<name>A0A383S841_9ACTN</name>
<reference evidence="4 7" key="3">
    <citation type="submission" date="2018-10" db="EMBL/GenBank/DDBJ databases">
        <title>Propionibacterium australiense Genome Sequencing and Assembly.</title>
        <authorList>
            <person name="Bernier A.-M."/>
            <person name="Bernard K."/>
        </authorList>
    </citation>
    <scope>NUCLEOTIDE SEQUENCE [LARGE SCALE GENOMIC DNA]</scope>
    <source>
        <strain evidence="4 7">NML98A078</strain>
    </source>
</reference>
<evidence type="ECO:0000256" key="1">
    <source>
        <dbReference type="ARBA" id="ARBA00024322"/>
    </source>
</evidence>
<reference evidence="6" key="1">
    <citation type="submission" date="2018-08" db="EMBL/GenBank/DDBJ databases">
        <authorList>
            <person name="Hornung B."/>
        </authorList>
    </citation>
    <scope>NUCLEOTIDE SEQUENCE [LARGE SCALE GENOMIC DNA]</scope>
</reference>
<dbReference type="Proteomes" id="UP000263928">
    <property type="component" value="Unassembled WGS sequence"/>
</dbReference>
<dbReference type="AlphaFoldDB" id="A0A383S841"/>
<feature type="domain" description="BMC circularly permuted" evidence="3">
    <location>
        <begin position="1"/>
        <end position="112"/>
    </location>
</feature>
<evidence type="ECO:0000256" key="2">
    <source>
        <dbReference type="ARBA" id="ARBA00024446"/>
    </source>
</evidence>
<dbReference type="NCBIfam" id="NF011934">
    <property type="entry name" value="PRK15405.1"/>
    <property type="match status" value="1"/>
</dbReference>
<evidence type="ECO:0000313" key="5">
    <source>
        <dbReference type="EMBL" id="SYZ33891.1"/>
    </source>
</evidence>
<evidence type="ECO:0000313" key="4">
    <source>
        <dbReference type="EMBL" id="RLP13096.1"/>
    </source>
</evidence>
<dbReference type="GO" id="GO:0031469">
    <property type="term" value="C:bacterial microcompartment"/>
    <property type="evidence" value="ECO:0007669"/>
    <property type="project" value="UniProtKB-SubCell"/>
</dbReference>
<evidence type="ECO:0000313" key="6">
    <source>
        <dbReference type="Proteomes" id="UP000263928"/>
    </source>
</evidence>
<organism evidence="5 6">
    <name type="scientific">Propionibacterium australiense</name>
    <dbReference type="NCBI Taxonomy" id="119981"/>
    <lineage>
        <taxon>Bacteria</taxon>
        <taxon>Bacillati</taxon>
        <taxon>Actinomycetota</taxon>
        <taxon>Actinomycetes</taxon>
        <taxon>Propionibacteriales</taxon>
        <taxon>Propionibacteriaceae</taxon>
        <taxon>Propionibacterium</taxon>
    </lineage>
</organism>
<dbReference type="RefSeq" id="WP_119162224.1">
    <property type="nucleotide sequence ID" value="NZ_LR134442.1"/>
</dbReference>
<dbReference type="InterPro" id="IPR044870">
    <property type="entry name" value="BMC_CP"/>
</dbReference>
<keyword evidence="6" id="KW-1185">Reference proteome</keyword>
<dbReference type="CDD" id="cd07049">
    <property type="entry name" value="BMC_EutL_repeat1"/>
    <property type="match status" value="1"/>
</dbReference>
<comment type="subcellular location">
    <subcellularLocation>
        <location evidence="1">Bacterial microcompartment</location>
    </subcellularLocation>
</comment>
<dbReference type="InterPro" id="IPR037233">
    <property type="entry name" value="CcmK-like_sf"/>
</dbReference>
<dbReference type="Proteomes" id="UP000279336">
    <property type="component" value="Unassembled WGS sequence"/>
</dbReference>
<dbReference type="EMBL" id="RCIW01000001">
    <property type="protein sequence ID" value="RLP13096.1"/>
    <property type="molecule type" value="Genomic_DNA"/>
</dbReference>
<dbReference type="EMBL" id="UNQJ01000014">
    <property type="protein sequence ID" value="SYZ33891.1"/>
    <property type="molecule type" value="Genomic_DNA"/>
</dbReference>
<evidence type="ECO:0000313" key="7">
    <source>
        <dbReference type="Proteomes" id="UP000279336"/>
    </source>
</evidence>
<sequence>MAILDPVKPNILATKVIANVDRGFAEKLNLRPDQRSIAIVTCDIDDALYTALDEATKFAEVEVVYAKSFYAGSGYPSGPLSGEIIGILAGPNPAEARSGLDACISYAEQEAWFYSADETGDLTFFPHLISSTGSYLSAQAGIPQGQPLAYLIAPPLEATYALDLALKAAEVEMRVWYEPPSETNFSGGLLTGSQSACQAACAAFQQAVLDVAANPRQY</sequence>
<dbReference type="SMART" id="SM00877">
    <property type="entry name" value="BMC"/>
    <property type="match status" value="2"/>
</dbReference>
<dbReference type="Pfam" id="PF00936">
    <property type="entry name" value="BMC"/>
    <property type="match status" value="1"/>
</dbReference>
<evidence type="ECO:0000259" key="3">
    <source>
        <dbReference type="PROSITE" id="PS51931"/>
    </source>
</evidence>
<keyword evidence="2" id="KW-1283">Bacterial microcompartment</keyword>
<dbReference type="OrthoDB" id="3283at2"/>
<gene>
    <name evidence="4" type="primary">eutL</name>
    <name evidence="4" type="ORF">D7U36_01355</name>
    <name evidence="5" type="ORF">PROPAUS_1847</name>
</gene>
<dbReference type="PIRSF" id="PIRSF012290">
    <property type="entry name" value="EutL_PduB"/>
    <property type="match status" value="1"/>
</dbReference>
<accession>A0A383S841</accession>
<reference evidence="5" key="2">
    <citation type="submission" date="2018-08" db="EMBL/GenBank/DDBJ databases">
        <authorList>
            <person name="Ferrada E.E."/>
            <person name="Latorre B.A."/>
        </authorList>
    </citation>
    <scope>NUCLEOTIDE SEQUENCE [LARGE SCALE GENOMIC DNA]</scope>
    <source>
        <strain evidence="5">Propionibacterium_australiense1</strain>
    </source>
</reference>